<keyword evidence="4" id="KW-1185">Reference proteome</keyword>
<evidence type="ECO:0000313" key="4">
    <source>
        <dbReference type="Proteomes" id="UP000320762"/>
    </source>
</evidence>
<feature type="coiled-coil region" evidence="1">
    <location>
        <begin position="30"/>
        <end position="106"/>
    </location>
</feature>
<feature type="compositionally biased region" description="Basic and acidic residues" evidence="2">
    <location>
        <begin position="11"/>
        <end position="23"/>
    </location>
</feature>
<protein>
    <submittedName>
        <fullName evidence="3">Uncharacterized protein</fullName>
    </submittedName>
</protein>
<dbReference type="EMBL" id="VDMD01000001">
    <property type="protein sequence ID" value="TRM69701.1"/>
    <property type="molecule type" value="Genomic_DNA"/>
</dbReference>
<organism evidence="3 4">
    <name type="scientific">Schizophyllum amplum</name>
    <dbReference type="NCBI Taxonomy" id="97359"/>
    <lineage>
        <taxon>Eukaryota</taxon>
        <taxon>Fungi</taxon>
        <taxon>Dikarya</taxon>
        <taxon>Basidiomycota</taxon>
        <taxon>Agaricomycotina</taxon>
        <taxon>Agaricomycetes</taxon>
        <taxon>Agaricomycetidae</taxon>
        <taxon>Agaricales</taxon>
        <taxon>Schizophyllaceae</taxon>
        <taxon>Schizophyllum</taxon>
    </lineage>
</organism>
<feature type="region of interest" description="Disordered" evidence="2">
    <location>
        <begin position="1"/>
        <end position="26"/>
    </location>
</feature>
<evidence type="ECO:0000256" key="2">
    <source>
        <dbReference type="SAM" id="MobiDB-lite"/>
    </source>
</evidence>
<dbReference type="Proteomes" id="UP000320762">
    <property type="component" value="Unassembled WGS sequence"/>
</dbReference>
<evidence type="ECO:0000256" key="1">
    <source>
        <dbReference type="SAM" id="Coils"/>
    </source>
</evidence>
<proteinExistence type="predicted"/>
<evidence type="ECO:0000313" key="3">
    <source>
        <dbReference type="EMBL" id="TRM69701.1"/>
    </source>
</evidence>
<sequence>MGYKKGSTKANVERSKRLRAGRDAKKRRALMSTEQLLAEELREEAQLKAEKQRLLEENAILDARLRAINTRNLRLKAKQEALREENEVLQKTNKELQNTLTQLGEDTPASTYCHSVCMVTVYWRSATVVHRSRTDACTYALFTADNQGPGMIYTKLLG</sequence>
<dbReference type="AlphaFoldDB" id="A0A550CY33"/>
<gene>
    <name evidence="3" type="ORF">BD626DRAFT_16731</name>
</gene>
<reference evidence="3 4" key="1">
    <citation type="journal article" date="2019" name="New Phytol.">
        <title>Comparative genomics reveals unique wood-decay strategies and fruiting body development in the Schizophyllaceae.</title>
        <authorList>
            <person name="Almasi E."/>
            <person name="Sahu N."/>
            <person name="Krizsan K."/>
            <person name="Balint B."/>
            <person name="Kovacs G.M."/>
            <person name="Kiss B."/>
            <person name="Cseklye J."/>
            <person name="Drula E."/>
            <person name="Henrissat B."/>
            <person name="Nagy I."/>
            <person name="Chovatia M."/>
            <person name="Adam C."/>
            <person name="LaButti K."/>
            <person name="Lipzen A."/>
            <person name="Riley R."/>
            <person name="Grigoriev I.V."/>
            <person name="Nagy L.G."/>
        </authorList>
    </citation>
    <scope>NUCLEOTIDE SEQUENCE [LARGE SCALE GENOMIC DNA]</scope>
    <source>
        <strain evidence="3 4">NL-1724</strain>
    </source>
</reference>
<name>A0A550CY33_9AGAR</name>
<keyword evidence="1" id="KW-0175">Coiled coil</keyword>
<comment type="caution">
    <text evidence="3">The sequence shown here is derived from an EMBL/GenBank/DDBJ whole genome shotgun (WGS) entry which is preliminary data.</text>
</comment>
<accession>A0A550CY33</accession>